<dbReference type="PANTHER" id="PTHR30363">
    <property type="entry name" value="HTH-TYPE TRANSCRIPTIONAL REGULATOR SRLR-RELATED"/>
    <property type="match status" value="1"/>
</dbReference>
<name>A0A178HH10_9LACT</name>
<evidence type="ECO:0000313" key="1">
    <source>
        <dbReference type="EMBL" id="RAV77905.1"/>
    </source>
</evidence>
<protein>
    <submittedName>
        <fullName evidence="1">DeoR/GlpR transcriptional regulator</fullName>
    </submittedName>
</protein>
<dbReference type="InterPro" id="IPR018356">
    <property type="entry name" value="Tscrpt_reg_HTH_DeoR_CS"/>
</dbReference>
<dbReference type="InterPro" id="IPR037171">
    <property type="entry name" value="NagB/RpiA_transferase-like"/>
</dbReference>
<evidence type="ECO:0000313" key="2">
    <source>
        <dbReference type="Proteomes" id="UP000251923"/>
    </source>
</evidence>
<dbReference type="InterPro" id="IPR036390">
    <property type="entry name" value="WH_DNA-bd_sf"/>
</dbReference>
<dbReference type="RefSeq" id="WP_064292719.1">
    <property type="nucleotide sequence ID" value="NZ_JASODP010000001.1"/>
</dbReference>
<proteinExistence type="predicted"/>
<dbReference type="InterPro" id="IPR014036">
    <property type="entry name" value="DeoR-like_C"/>
</dbReference>
<dbReference type="PRINTS" id="PR00037">
    <property type="entry name" value="HTHLACR"/>
</dbReference>
<dbReference type="SUPFAM" id="SSF46785">
    <property type="entry name" value="Winged helix' DNA-binding domain"/>
    <property type="match status" value="1"/>
</dbReference>
<dbReference type="GeneID" id="86971520"/>
<dbReference type="PANTHER" id="PTHR30363:SF51">
    <property type="entry name" value="HTH-TYPE TRANSCRIPTIONAL REPRESSOR GLCR"/>
    <property type="match status" value="1"/>
</dbReference>
<dbReference type="Proteomes" id="UP000251923">
    <property type="component" value="Unassembled WGS sequence"/>
</dbReference>
<dbReference type="InterPro" id="IPR001034">
    <property type="entry name" value="DeoR_HTH"/>
</dbReference>
<gene>
    <name evidence="1" type="ORF">DBT54_08035</name>
</gene>
<dbReference type="InterPro" id="IPR050313">
    <property type="entry name" value="Carb_Metab_HTH_regulators"/>
</dbReference>
<dbReference type="GO" id="GO:0003700">
    <property type="term" value="F:DNA-binding transcription factor activity"/>
    <property type="evidence" value="ECO:0007669"/>
    <property type="project" value="InterPro"/>
</dbReference>
<dbReference type="SUPFAM" id="SSF100950">
    <property type="entry name" value="NagB/RpiA/CoA transferase-like"/>
    <property type="match status" value="1"/>
</dbReference>
<dbReference type="EMBL" id="QMHM01000018">
    <property type="protein sequence ID" value="RAV77905.1"/>
    <property type="molecule type" value="Genomic_DNA"/>
</dbReference>
<dbReference type="SMART" id="SM01134">
    <property type="entry name" value="DeoRC"/>
    <property type="match status" value="1"/>
</dbReference>
<dbReference type="PROSITE" id="PS51000">
    <property type="entry name" value="HTH_DEOR_2"/>
    <property type="match status" value="1"/>
</dbReference>
<dbReference type="Pfam" id="PF08220">
    <property type="entry name" value="HTH_DeoR"/>
    <property type="match status" value="1"/>
</dbReference>
<sequence length="258" mass="29126">MYQEERLRLIMKELKDKGRLTAKEMTAALGVSRDTVRRDFNLLEDQGLAHRTHGGLILPKQVPVIAPYQSRSKQSTQAKRAIAQVAQKFLQRGGFYFFDVSTVVSQLAQISEGPITVYSHSLDNALIFTEKERVDFNLLGGKYYPKNRFFANLDTLKQLDQLYFDVAFIGAAGLKDGKISYDDQADSQLKEVVIKNSQTIVLLAEAEKFQQSGHYQAGSLEEIDYLITSQAPEVIKKIDGLEVIETDRKEEDHDTSSD</sequence>
<accession>A0A178HH10</accession>
<reference evidence="1 2" key="1">
    <citation type="submission" date="2018-04" db="EMBL/GenBank/DDBJ databases">
        <title>Aerococcus urinae genomes.</title>
        <authorList>
            <person name="Hilt E."/>
            <person name="Gilbert N.M."/>
            <person name="Thomas-White K."/>
            <person name="Putonti C."/>
            <person name="Lewis A.L."/>
            <person name="Visck K.L."/>
            <person name="Wolfe A.J."/>
        </authorList>
    </citation>
    <scope>NUCLEOTIDE SEQUENCE [LARGE SCALE GENOMIC DNA]</scope>
    <source>
        <strain evidence="1 2">UMB7480</strain>
    </source>
</reference>
<dbReference type="AlphaFoldDB" id="A0A178HH10"/>
<dbReference type="SMART" id="SM00420">
    <property type="entry name" value="HTH_DEOR"/>
    <property type="match status" value="1"/>
</dbReference>
<dbReference type="InterPro" id="IPR036388">
    <property type="entry name" value="WH-like_DNA-bd_sf"/>
</dbReference>
<dbReference type="Pfam" id="PF00455">
    <property type="entry name" value="DeoRC"/>
    <property type="match status" value="1"/>
</dbReference>
<organism evidence="1 2">
    <name type="scientific">Aerococcus urinae</name>
    <dbReference type="NCBI Taxonomy" id="1376"/>
    <lineage>
        <taxon>Bacteria</taxon>
        <taxon>Bacillati</taxon>
        <taxon>Bacillota</taxon>
        <taxon>Bacilli</taxon>
        <taxon>Lactobacillales</taxon>
        <taxon>Aerococcaceae</taxon>
        <taxon>Aerococcus</taxon>
    </lineage>
</organism>
<dbReference type="PROSITE" id="PS00894">
    <property type="entry name" value="HTH_DEOR_1"/>
    <property type="match status" value="1"/>
</dbReference>
<comment type="caution">
    <text evidence="1">The sequence shown here is derived from an EMBL/GenBank/DDBJ whole genome shotgun (WGS) entry which is preliminary data.</text>
</comment>
<dbReference type="Gene3D" id="1.10.10.10">
    <property type="entry name" value="Winged helix-like DNA-binding domain superfamily/Winged helix DNA-binding domain"/>
    <property type="match status" value="1"/>
</dbReference>